<evidence type="ECO:0000313" key="4">
    <source>
        <dbReference type="EMBL" id="MBP1893364.1"/>
    </source>
</evidence>
<evidence type="ECO:0000256" key="2">
    <source>
        <dbReference type="ARBA" id="ARBA00022723"/>
    </source>
</evidence>
<keyword evidence="2" id="KW-0479">Metal-binding</keyword>
<evidence type="ECO:0000256" key="1">
    <source>
        <dbReference type="ARBA" id="ARBA00008635"/>
    </source>
</evidence>
<dbReference type="InterPro" id="IPR007837">
    <property type="entry name" value="DinB"/>
</dbReference>
<dbReference type="EMBL" id="JAGGKI010000005">
    <property type="protein sequence ID" value="MBP1893364.1"/>
    <property type="molecule type" value="Genomic_DNA"/>
</dbReference>
<dbReference type="Proteomes" id="UP000706926">
    <property type="component" value="Unassembled WGS sequence"/>
</dbReference>
<sequence>MNKQLIQLYDYNVWANERVMDHLDTLPSEVFLREVDLGFKSIAEVVSHLVSADNIWLNRIKEEQVSTFAKKAFTDLKEARQEMDELQSQIRDYVSSLTDAEKKVSYTMASGRQMENSIAEILQHVVNHGTYHRGNITTMLRSFGYQGVMTDYLVFLMK</sequence>
<keyword evidence="3" id="KW-0175">Coiled coil</keyword>
<dbReference type="PANTHER" id="PTHR37302">
    <property type="entry name" value="SLR1116 PROTEIN"/>
    <property type="match status" value="1"/>
</dbReference>
<name>A0ABS4FAU2_9BACL</name>
<proteinExistence type="inferred from homology"/>
<evidence type="ECO:0000313" key="5">
    <source>
        <dbReference type="Proteomes" id="UP000706926"/>
    </source>
</evidence>
<gene>
    <name evidence="4" type="ORF">J2Z18_002466</name>
</gene>
<accession>A0ABS4FAU2</accession>
<organism evidence="4 5">
    <name type="scientific">Paenibacillus lactis</name>
    <dbReference type="NCBI Taxonomy" id="228574"/>
    <lineage>
        <taxon>Bacteria</taxon>
        <taxon>Bacillati</taxon>
        <taxon>Bacillota</taxon>
        <taxon>Bacilli</taxon>
        <taxon>Bacillales</taxon>
        <taxon>Paenibacillaceae</taxon>
        <taxon>Paenibacillus</taxon>
    </lineage>
</organism>
<dbReference type="Pfam" id="PF05163">
    <property type="entry name" value="DinB"/>
    <property type="match status" value="1"/>
</dbReference>
<dbReference type="Gene3D" id="1.20.120.450">
    <property type="entry name" value="dinb family like domain"/>
    <property type="match status" value="1"/>
</dbReference>
<feature type="coiled-coil region" evidence="3">
    <location>
        <begin position="69"/>
        <end position="103"/>
    </location>
</feature>
<dbReference type="GeneID" id="95404459"/>
<comment type="caution">
    <text evidence="4">The sequence shown here is derived from an EMBL/GenBank/DDBJ whole genome shotgun (WGS) entry which is preliminary data.</text>
</comment>
<dbReference type="SUPFAM" id="SSF109854">
    <property type="entry name" value="DinB/YfiT-like putative metalloenzymes"/>
    <property type="match status" value="1"/>
</dbReference>
<evidence type="ECO:0000256" key="3">
    <source>
        <dbReference type="SAM" id="Coils"/>
    </source>
</evidence>
<keyword evidence="5" id="KW-1185">Reference proteome</keyword>
<protein>
    <submittedName>
        <fullName evidence="4">Damage-inducible protein DinB</fullName>
    </submittedName>
</protein>
<comment type="similarity">
    <text evidence="1">Belongs to the DinB family.</text>
</comment>
<dbReference type="RefSeq" id="WP_007127908.1">
    <property type="nucleotide sequence ID" value="NZ_BOSA01000005.1"/>
</dbReference>
<dbReference type="PANTHER" id="PTHR37302:SF1">
    <property type="entry name" value="PROTEIN DINB"/>
    <property type="match status" value="1"/>
</dbReference>
<dbReference type="InterPro" id="IPR034660">
    <property type="entry name" value="DinB/YfiT-like"/>
</dbReference>
<reference evidence="4 5" key="1">
    <citation type="submission" date="2021-03" db="EMBL/GenBank/DDBJ databases">
        <title>Genomic Encyclopedia of Type Strains, Phase IV (KMG-IV): sequencing the most valuable type-strain genomes for metagenomic binning, comparative biology and taxonomic classification.</title>
        <authorList>
            <person name="Goeker M."/>
        </authorList>
    </citation>
    <scope>NUCLEOTIDE SEQUENCE [LARGE SCALE GENOMIC DNA]</scope>
    <source>
        <strain evidence="4 5">DSM 15596</strain>
    </source>
</reference>